<dbReference type="PROSITE" id="PS51379">
    <property type="entry name" value="4FE4S_FER_2"/>
    <property type="match status" value="2"/>
</dbReference>
<proteinExistence type="predicted"/>
<dbReference type="PANTHER" id="PTHR24960:SF79">
    <property type="entry name" value="PHOTOSYSTEM I IRON-SULFUR CENTER"/>
    <property type="match status" value="1"/>
</dbReference>
<feature type="domain" description="4Fe-4S ferredoxin-type" evidence="5">
    <location>
        <begin position="202"/>
        <end position="231"/>
    </location>
</feature>
<keyword evidence="7" id="KW-1185">Reference proteome</keyword>
<evidence type="ECO:0000256" key="3">
    <source>
        <dbReference type="ARBA" id="ARBA00023004"/>
    </source>
</evidence>
<protein>
    <submittedName>
        <fullName evidence="6">4Fe-4S binding protein</fullName>
    </submittedName>
</protein>
<dbReference type="GO" id="GO:0046872">
    <property type="term" value="F:metal ion binding"/>
    <property type="evidence" value="ECO:0007669"/>
    <property type="project" value="UniProtKB-KW"/>
</dbReference>
<dbReference type="Gene3D" id="2.30.110.10">
    <property type="entry name" value="Electron Transport, Fmn-binding Protein, Chain A"/>
    <property type="match status" value="1"/>
</dbReference>
<keyword evidence="1" id="KW-0004">4Fe-4S</keyword>
<dbReference type="PANTHER" id="PTHR24960">
    <property type="entry name" value="PHOTOSYSTEM I IRON-SULFUR CENTER-RELATED"/>
    <property type="match status" value="1"/>
</dbReference>
<keyword evidence="2" id="KW-0479">Metal-binding</keyword>
<dbReference type="AlphaFoldDB" id="A0A7T8B7M6"/>
<dbReference type="InterPro" id="IPR017900">
    <property type="entry name" value="4Fe4S_Fe_S_CS"/>
</dbReference>
<dbReference type="InterPro" id="IPR011576">
    <property type="entry name" value="Pyridox_Oxase_N"/>
</dbReference>
<evidence type="ECO:0000256" key="2">
    <source>
        <dbReference type="ARBA" id="ARBA00022723"/>
    </source>
</evidence>
<dbReference type="GO" id="GO:0051539">
    <property type="term" value="F:4 iron, 4 sulfur cluster binding"/>
    <property type="evidence" value="ECO:0007669"/>
    <property type="project" value="UniProtKB-KW"/>
</dbReference>
<evidence type="ECO:0000259" key="5">
    <source>
        <dbReference type="PROSITE" id="PS51379"/>
    </source>
</evidence>
<dbReference type="Pfam" id="PF01243">
    <property type="entry name" value="PNPOx_N"/>
    <property type="match status" value="1"/>
</dbReference>
<dbReference type="PROSITE" id="PS00198">
    <property type="entry name" value="4FE4S_FER_1"/>
    <property type="match status" value="2"/>
</dbReference>
<dbReference type="KEGG" id="bhc:JFL75_12005"/>
<dbReference type="SUPFAM" id="SSF54862">
    <property type="entry name" value="4Fe-4S ferredoxins"/>
    <property type="match status" value="1"/>
</dbReference>
<dbReference type="EMBL" id="CP067089">
    <property type="protein sequence ID" value="QQO07669.1"/>
    <property type="molecule type" value="Genomic_DNA"/>
</dbReference>
<dbReference type="RefSeq" id="WP_215624975.1">
    <property type="nucleotide sequence ID" value="NZ_CP067089.2"/>
</dbReference>
<accession>A0A7T8B7M6</accession>
<dbReference type="Pfam" id="PF12838">
    <property type="entry name" value="Fer4_7"/>
    <property type="match status" value="1"/>
</dbReference>
<dbReference type="Gene3D" id="3.30.70.20">
    <property type="match status" value="1"/>
</dbReference>
<evidence type="ECO:0000313" key="6">
    <source>
        <dbReference type="EMBL" id="QQO07669.1"/>
    </source>
</evidence>
<feature type="domain" description="4Fe-4S ferredoxin-type" evidence="5">
    <location>
        <begin position="174"/>
        <end position="199"/>
    </location>
</feature>
<organism evidence="6 7">
    <name type="scientific">Breznakiella homolactica</name>
    <dbReference type="NCBI Taxonomy" id="2798577"/>
    <lineage>
        <taxon>Bacteria</taxon>
        <taxon>Pseudomonadati</taxon>
        <taxon>Spirochaetota</taxon>
        <taxon>Spirochaetia</taxon>
        <taxon>Spirochaetales</taxon>
        <taxon>Breznakiellaceae</taxon>
        <taxon>Breznakiella</taxon>
    </lineage>
</organism>
<dbReference type="SUPFAM" id="SSF50475">
    <property type="entry name" value="FMN-binding split barrel"/>
    <property type="match status" value="1"/>
</dbReference>
<dbReference type="InterPro" id="IPR050157">
    <property type="entry name" value="PSI_iron-sulfur_center"/>
</dbReference>
<dbReference type="Proteomes" id="UP000595917">
    <property type="component" value="Chromosome"/>
</dbReference>
<name>A0A7T8B7M6_9SPIR</name>
<keyword evidence="3" id="KW-0408">Iron</keyword>
<reference evidence="6" key="1">
    <citation type="submission" date="2021-01" db="EMBL/GenBank/DDBJ databases">
        <title>Description of Breznakiella homolactica.</title>
        <authorList>
            <person name="Song Y."/>
            <person name="Brune A."/>
        </authorList>
    </citation>
    <scope>NUCLEOTIDE SEQUENCE</scope>
    <source>
        <strain evidence="6">RmG30</strain>
    </source>
</reference>
<evidence type="ECO:0000256" key="4">
    <source>
        <dbReference type="ARBA" id="ARBA00023014"/>
    </source>
</evidence>
<evidence type="ECO:0000313" key="7">
    <source>
        <dbReference type="Proteomes" id="UP000595917"/>
    </source>
</evidence>
<gene>
    <name evidence="6" type="ORF">JFL75_12005</name>
</gene>
<evidence type="ECO:0000256" key="1">
    <source>
        <dbReference type="ARBA" id="ARBA00022485"/>
    </source>
</evidence>
<keyword evidence="4" id="KW-0411">Iron-sulfur</keyword>
<dbReference type="InterPro" id="IPR017896">
    <property type="entry name" value="4Fe4S_Fe-S-bd"/>
</dbReference>
<sequence length="233" mass="26033">MGRHVGRSLGRTHEGGPGKVKVGQWEMVMTIQECLQILRDVKDVAFATVDRHGHPQVRIIDVMIVENETLYFCTSRGKEFHREVMESGRAAVTGMNREYQMVRLNGSVKKPPEQKAWIDRIFTENPSMNEVYPGDSRYILDAFLIEDGELEFFDLGKSPIYRESFALGSGTVTPKGFAITEACIGCGECESRCPQKCIDAGSPYTIRQENCLHCGLCFEVCPAGAIESRSVND</sequence>
<dbReference type="InterPro" id="IPR012349">
    <property type="entry name" value="Split_barrel_FMN-bd"/>
</dbReference>